<evidence type="ECO:0000256" key="2">
    <source>
        <dbReference type="ARBA" id="ARBA00012417"/>
    </source>
</evidence>
<keyword evidence="4 17" id="KW-0808">Transferase</keyword>
<dbReference type="SMART" id="SM00482">
    <property type="entry name" value="POLAc"/>
    <property type="match status" value="1"/>
</dbReference>
<dbReference type="Gene3D" id="3.40.50.1010">
    <property type="entry name" value="5'-nuclease"/>
    <property type="match status" value="1"/>
</dbReference>
<dbReference type="GO" id="GO:0003677">
    <property type="term" value="F:DNA binding"/>
    <property type="evidence" value="ECO:0007669"/>
    <property type="project" value="UniProtKB-UniRule"/>
</dbReference>
<dbReference type="InterPro" id="IPR020046">
    <property type="entry name" value="5-3_exonucl_a-hlix_arch_N"/>
</dbReference>
<keyword evidence="11 17" id="KW-0239">DNA-directed DNA polymerase</keyword>
<evidence type="ECO:0000256" key="10">
    <source>
        <dbReference type="ARBA" id="ARBA00022839"/>
    </source>
</evidence>
<dbReference type="PATRIC" id="fig|1528099.3.peg.1582"/>
<reference evidence="22 24" key="3">
    <citation type="submission" date="2019-04" db="EMBL/GenBank/DDBJ databases">
        <authorList>
            <person name="Seth-Smith MB H."/>
            <person name="Seth-Smith H."/>
        </authorList>
    </citation>
    <scope>NUCLEOTIDE SEQUENCE [LARGE SCALE GENOMIC DNA]</scope>
    <source>
        <strain evidence="22">USB-603019</strain>
    </source>
</reference>
<dbReference type="GO" id="GO:0003887">
    <property type="term" value="F:DNA-directed DNA polymerase activity"/>
    <property type="evidence" value="ECO:0007669"/>
    <property type="project" value="UniProtKB-UniRule"/>
</dbReference>
<dbReference type="Pfam" id="PF22619">
    <property type="entry name" value="DNA_polI_exo1"/>
    <property type="match status" value="1"/>
</dbReference>
<comment type="function">
    <text evidence="15">In addition to polymerase activity, this DNA polymerase exhibits 3'-5' and 5'-3' exonuclease activity.</text>
</comment>
<evidence type="ECO:0000256" key="13">
    <source>
        <dbReference type="ARBA" id="ARBA00023204"/>
    </source>
</evidence>
<name>A0A0M5KZT2_9ACTN</name>
<dbReference type="InterPro" id="IPR054690">
    <property type="entry name" value="DNA_polI_exonuclease"/>
</dbReference>
<evidence type="ECO:0000313" key="24">
    <source>
        <dbReference type="Proteomes" id="UP000324288"/>
    </source>
</evidence>
<feature type="domain" description="3'-5' exonuclease" evidence="18">
    <location>
        <begin position="315"/>
        <end position="489"/>
    </location>
</feature>
<evidence type="ECO:0000256" key="8">
    <source>
        <dbReference type="ARBA" id="ARBA00022763"/>
    </source>
</evidence>
<dbReference type="InterPro" id="IPR002421">
    <property type="entry name" value="5-3_exonuclease"/>
</dbReference>
<dbReference type="GO" id="GO:0006302">
    <property type="term" value="P:double-strand break repair"/>
    <property type="evidence" value="ECO:0007669"/>
    <property type="project" value="TreeGrafter"/>
</dbReference>
<dbReference type="Pfam" id="PF00476">
    <property type="entry name" value="DNA_pol_A"/>
    <property type="match status" value="1"/>
</dbReference>
<evidence type="ECO:0000313" key="22">
    <source>
        <dbReference type="EMBL" id="VHO01687.1"/>
    </source>
</evidence>
<evidence type="ECO:0000256" key="5">
    <source>
        <dbReference type="ARBA" id="ARBA00022695"/>
    </source>
</evidence>
<reference evidence="21" key="2">
    <citation type="journal article" date="2016" name="Int. J. Syst. Evol. Microbiol.">
        <title>Lawsonella clevelandensis gen. nov., sp. nov., a new member of the suborder Corynebacterineae isolated from human abscesses.</title>
        <authorList>
            <person name="Bell M.E."/>
            <person name="Bernard K.A."/>
            <person name="Harrington S.M."/>
            <person name="Patel N.B."/>
            <person name="Tucker T.A."/>
            <person name="Metcalfe M.G."/>
            <person name="McQuiston J.R."/>
        </authorList>
    </citation>
    <scope>NUCLEOTIDE SEQUENCE</scope>
    <source>
        <strain evidence="21">X1698</strain>
    </source>
</reference>
<dbReference type="GO" id="GO:0006261">
    <property type="term" value="P:DNA-templated DNA replication"/>
    <property type="evidence" value="ECO:0007669"/>
    <property type="project" value="UniProtKB-UniRule"/>
</dbReference>
<dbReference type="SMART" id="SM00279">
    <property type="entry name" value="HhH2"/>
    <property type="match status" value="1"/>
</dbReference>
<dbReference type="InterPro" id="IPR002562">
    <property type="entry name" value="3'-5'_exonuclease_dom"/>
</dbReference>
<dbReference type="OrthoDB" id="9806424at2"/>
<keyword evidence="24" id="KW-1185">Reference proteome</keyword>
<dbReference type="CDD" id="cd06140">
    <property type="entry name" value="DNA_polA_I_Bacillus_like_exo"/>
    <property type="match status" value="1"/>
</dbReference>
<dbReference type="CDD" id="cd09898">
    <property type="entry name" value="H3TH_53EXO"/>
    <property type="match status" value="1"/>
</dbReference>
<dbReference type="InterPro" id="IPR036397">
    <property type="entry name" value="RNaseH_sf"/>
</dbReference>
<dbReference type="FunFam" id="1.10.150.20:FF:000002">
    <property type="entry name" value="DNA polymerase I"/>
    <property type="match status" value="1"/>
</dbReference>
<protein>
    <recommendedName>
        <fullName evidence="3 16">DNA polymerase I</fullName>
        <ecNumber evidence="2 16">2.7.7.7</ecNumber>
    </recommendedName>
</protein>
<evidence type="ECO:0000256" key="11">
    <source>
        <dbReference type="ARBA" id="ARBA00022932"/>
    </source>
</evidence>
<dbReference type="InterPro" id="IPR001098">
    <property type="entry name" value="DNA-dir_DNA_pol_A_palm_dom"/>
</dbReference>
<gene>
    <name evidence="17 22" type="primary">polA</name>
    <name evidence="21" type="ORF">AL705_08015</name>
    <name evidence="22" type="ORF">LC603019_01615</name>
</gene>
<comment type="similarity">
    <text evidence="1 17">Belongs to the DNA polymerase type-A family.</text>
</comment>
<dbReference type="SMART" id="SM00474">
    <property type="entry name" value="35EXOc"/>
    <property type="match status" value="1"/>
</dbReference>
<keyword evidence="6 17" id="KW-0235">DNA replication</keyword>
<dbReference type="Pfam" id="PF01367">
    <property type="entry name" value="5_3_exonuc"/>
    <property type="match status" value="1"/>
</dbReference>
<dbReference type="InterPro" id="IPR036279">
    <property type="entry name" value="5-3_exonuclease_C_sf"/>
</dbReference>
<dbReference type="EC" id="2.7.7.7" evidence="2 16"/>
<dbReference type="FunFam" id="3.40.50.1010:FF:000001">
    <property type="entry name" value="DNA polymerase I"/>
    <property type="match status" value="1"/>
</dbReference>
<evidence type="ECO:0000259" key="19">
    <source>
        <dbReference type="SMART" id="SM00475"/>
    </source>
</evidence>
<dbReference type="NCBIfam" id="NF004397">
    <property type="entry name" value="PRK05755.1"/>
    <property type="match status" value="1"/>
</dbReference>
<dbReference type="CDD" id="cd09859">
    <property type="entry name" value="PIN_53EXO"/>
    <property type="match status" value="1"/>
</dbReference>
<dbReference type="NCBIfam" id="TIGR00593">
    <property type="entry name" value="pola"/>
    <property type="match status" value="1"/>
</dbReference>
<evidence type="ECO:0000259" key="18">
    <source>
        <dbReference type="SMART" id="SM00474"/>
    </source>
</evidence>
<dbReference type="InterPro" id="IPR029060">
    <property type="entry name" value="PIN-like_dom_sf"/>
</dbReference>
<dbReference type="SUPFAM" id="SSF47807">
    <property type="entry name" value="5' to 3' exonuclease, C-terminal subdomain"/>
    <property type="match status" value="1"/>
</dbReference>
<feature type="domain" description="DNA-directed DNA polymerase family A palm" evidence="20">
    <location>
        <begin position="657"/>
        <end position="864"/>
    </location>
</feature>
<dbReference type="InterPro" id="IPR043502">
    <property type="entry name" value="DNA/RNA_pol_sf"/>
</dbReference>
<evidence type="ECO:0000256" key="9">
    <source>
        <dbReference type="ARBA" id="ARBA00022801"/>
    </source>
</evidence>
<proteinExistence type="inferred from homology"/>
<dbReference type="Proteomes" id="UP000324288">
    <property type="component" value="Chromosome"/>
</dbReference>
<evidence type="ECO:0000256" key="14">
    <source>
        <dbReference type="ARBA" id="ARBA00049244"/>
    </source>
</evidence>
<dbReference type="Gene3D" id="1.10.150.20">
    <property type="entry name" value="5' to 3' exonuclease, C-terminal subdomain"/>
    <property type="match status" value="2"/>
</dbReference>
<dbReference type="Gene3D" id="3.30.420.10">
    <property type="entry name" value="Ribonuclease H-like superfamily/Ribonuclease H"/>
    <property type="match status" value="1"/>
</dbReference>
<evidence type="ECO:0000256" key="12">
    <source>
        <dbReference type="ARBA" id="ARBA00023125"/>
    </source>
</evidence>
<dbReference type="SUPFAM" id="SSF88723">
    <property type="entry name" value="PIN domain-like"/>
    <property type="match status" value="1"/>
</dbReference>
<dbReference type="RefSeq" id="WP_053962559.1">
    <property type="nucleotide sequence ID" value="NZ_CAMJVL010000007.1"/>
</dbReference>
<evidence type="ECO:0000256" key="15">
    <source>
        <dbReference type="ARBA" id="ARBA00053603"/>
    </source>
</evidence>
<evidence type="ECO:0000256" key="4">
    <source>
        <dbReference type="ARBA" id="ARBA00022679"/>
    </source>
</evidence>
<dbReference type="SMART" id="SM00475">
    <property type="entry name" value="53EXOc"/>
    <property type="match status" value="1"/>
</dbReference>
<dbReference type="GO" id="GO:0008408">
    <property type="term" value="F:3'-5' exonuclease activity"/>
    <property type="evidence" value="ECO:0007669"/>
    <property type="project" value="InterPro"/>
</dbReference>
<dbReference type="Pfam" id="PF02739">
    <property type="entry name" value="5_3_exonuc_N"/>
    <property type="match status" value="1"/>
</dbReference>
<keyword evidence="5 17" id="KW-0548">Nucleotidyltransferase</keyword>
<dbReference type="STRING" id="1528099.AL705_08015"/>
<comment type="catalytic activity">
    <reaction evidence="14 17">
        <text>DNA(n) + a 2'-deoxyribonucleoside 5'-triphosphate = DNA(n+1) + diphosphate</text>
        <dbReference type="Rhea" id="RHEA:22508"/>
        <dbReference type="Rhea" id="RHEA-COMP:17339"/>
        <dbReference type="Rhea" id="RHEA-COMP:17340"/>
        <dbReference type="ChEBI" id="CHEBI:33019"/>
        <dbReference type="ChEBI" id="CHEBI:61560"/>
        <dbReference type="ChEBI" id="CHEBI:173112"/>
        <dbReference type="EC" id="2.7.7.7"/>
    </reaction>
</comment>
<evidence type="ECO:0000256" key="6">
    <source>
        <dbReference type="ARBA" id="ARBA00022705"/>
    </source>
</evidence>
<keyword evidence="13 17" id="KW-0234">DNA repair</keyword>
<dbReference type="GO" id="GO:0008409">
    <property type="term" value="F:5'-3' exonuclease activity"/>
    <property type="evidence" value="ECO:0007669"/>
    <property type="project" value="InterPro"/>
</dbReference>
<evidence type="ECO:0000256" key="17">
    <source>
        <dbReference type="RuleBase" id="RU004460"/>
    </source>
</evidence>
<reference evidence="21 23" key="1">
    <citation type="journal article" date="2015" name="Genome Announc.">
        <title>Complete Genome Sequences for Two Strains of a Novel Fastidious, Partially Acid-Fast, Gram-Positive Corynebacterineae Bacterium, Derived from Human Clinical Samples.</title>
        <authorList>
            <person name="Nicholson A.C."/>
            <person name="Bell M."/>
            <person name="Humrighouse B.W."/>
            <person name="McQuiston J.R."/>
        </authorList>
    </citation>
    <scope>NUCLEOTIDE SEQUENCE [LARGE SCALE GENOMIC DNA]</scope>
    <source>
        <strain evidence="21 23">X1698</strain>
    </source>
</reference>
<evidence type="ECO:0000259" key="20">
    <source>
        <dbReference type="SMART" id="SM00482"/>
    </source>
</evidence>
<dbReference type="SUPFAM" id="SSF53098">
    <property type="entry name" value="Ribonuclease H-like"/>
    <property type="match status" value="1"/>
</dbReference>
<accession>A0A0M5KZT2</accession>
<dbReference type="GeneID" id="84895487"/>
<dbReference type="CDD" id="cd08637">
    <property type="entry name" value="DNA_pol_A_pol_I_C"/>
    <property type="match status" value="1"/>
</dbReference>
<feature type="domain" description="5'-3' exonuclease" evidence="19">
    <location>
        <begin position="8"/>
        <end position="270"/>
    </location>
</feature>
<dbReference type="KEGG" id="cbq:AL705_08015"/>
<sequence length="901" mass="98761">MTAETTPTRPVVLLLDGHSIAFRAFFALPPEGFSTSAGQHTNAVYGFLSMLTNLVSEEQPDYIVAAFDEGRATFRNRAYPEYKAQRSETPAEFIGQVELIREVLQALGIPTVSSAEYEADDLIATLSRVAEESGKQSLICTGDRDSFQLIDDYTTVLYPTKGVSTLVRYTPAQVKERYDVTPQQYPDMAALRGDPSDNLPGVPKVGEKTAAKWLNLYGSLEEIIAHADEIKGKVGENLRAHLEDVKRNSYLTAMVRDVDMELDLADAARTPVDEVPINEVFDKLEFGSRLRERVFAAFSLSPDADEVPSTEVSLAVTFAELDGVADWLAEHGQGEGVYGVVVTGPASIVAGDVDALAIASPTGQQLVCTAASLSPADEAALGEWMADPAVKKAFHDAKRCIHCLAGRGWRLNGVYFDTLVASYLVRPGQRATSFDDVVRRHTGAELVPPEDGQLSLLEMADDNDQFRENLAVRAAHLLALVAQLTEELDGYGETRLFHEMEMPLVMVLQRMEHDGIAVSSRALHELEDDFSAQAALLEREAYVAIGDDTVNLGSPKQLQAVLFDQLGMPKTKKTKTGYSTNAESLEMLYAKTGHPFLAALLGHRAATKLKTTVTGLINSVSDDERIHTTFNQTITTTGRLSSTDPNLQNIPVRTDEGKRIREIFVAGEGYEGLLTADYSQIEMRVMAHLSKDEGLIEAFQRGEDLHSYVGSVAFDVPLDGVTPELRRRTKAMSYGLAYGLSPYGLARQLDIPVAEAKSFMENYFERFGGVRDYLHNVVEEARKTGYTETMFGRRRYLPELTSSNRVVRENAERAALNAPIQGTAADIIKLAMLRVDSALHDSDLRSRVLLQVHDELVCEVAPGEREALQALVSECMDSAVELAVPLEVSVGFGATWNAAAH</sequence>
<keyword evidence="9" id="KW-0378">Hydrolase</keyword>
<evidence type="ECO:0000313" key="23">
    <source>
        <dbReference type="Proteomes" id="UP000068137"/>
    </source>
</evidence>
<evidence type="ECO:0000256" key="16">
    <source>
        <dbReference type="NCBIfam" id="TIGR00593"/>
    </source>
</evidence>
<dbReference type="FunFam" id="1.10.150.20:FF:000003">
    <property type="entry name" value="DNA polymerase I"/>
    <property type="match status" value="1"/>
</dbReference>
<keyword evidence="10" id="KW-0269">Exonuclease</keyword>
<dbReference type="EMBL" id="LR584267">
    <property type="protein sequence ID" value="VHO01687.1"/>
    <property type="molecule type" value="Genomic_DNA"/>
</dbReference>
<evidence type="ECO:0000256" key="3">
    <source>
        <dbReference type="ARBA" id="ARBA00020311"/>
    </source>
</evidence>
<evidence type="ECO:0000313" key="21">
    <source>
        <dbReference type="EMBL" id="ALE19472.1"/>
    </source>
</evidence>
<evidence type="ECO:0000256" key="7">
    <source>
        <dbReference type="ARBA" id="ARBA00022722"/>
    </source>
</evidence>
<keyword evidence="8 17" id="KW-0227">DNA damage</keyword>
<dbReference type="Gene3D" id="1.20.1060.10">
    <property type="entry name" value="Taq DNA Polymerase, Chain T, domain 4"/>
    <property type="match status" value="1"/>
</dbReference>
<dbReference type="InterPro" id="IPR012337">
    <property type="entry name" value="RNaseH-like_sf"/>
</dbReference>
<dbReference type="EMBL" id="CP012390">
    <property type="protein sequence ID" value="ALE19472.1"/>
    <property type="molecule type" value="Genomic_DNA"/>
</dbReference>
<dbReference type="SUPFAM" id="SSF56672">
    <property type="entry name" value="DNA/RNA polymerases"/>
    <property type="match status" value="1"/>
</dbReference>
<organism evidence="21 23">
    <name type="scientific">Lawsonella clevelandensis</name>
    <dbReference type="NCBI Taxonomy" id="1528099"/>
    <lineage>
        <taxon>Bacteria</taxon>
        <taxon>Bacillati</taxon>
        <taxon>Actinomycetota</taxon>
        <taxon>Actinomycetes</taxon>
        <taxon>Mycobacteriales</taxon>
        <taxon>Lawsonellaceae</taxon>
        <taxon>Lawsonella</taxon>
    </lineage>
</organism>
<keyword evidence="7" id="KW-0540">Nuclease</keyword>
<dbReference type="InterPro" id="IPR018320">
    <property type="entry name" value="DNA_polymerase_1"/>
</dbReference>
<dbReference type="InterPro" id="IPR002298">
    <property type="entry name" value="DNA_polymerase_A"/>
</dbReference>
<dbReference type="Proteomes" id="UP000068137">
    <property type="component" value="Chromosome"/>
</dbReference>
<dbReference type="InterPro" id="IPR008918">
    <property type="entry name" value="HhH2"/>
</dbReference>
<dbReference type="PRINTS" id="PR00868">
    <property type="entry name" value="DNAPOLI"/>
</dbReference>
<dbReference type="PANTHER" id="PTHR10133:SF27">
    <property type="entry name" value="DNA POLYMERASE NU"/>
    <property type="match status" value="1"/>
</dbReference>
<dbReference type="Gene3D" id="3.30.70.370">
    <property type="match status" value="1"/>
</dbReference>
<evidence type="ECO:0000256" key="1">
    <source>
        <dbReference type="ARBA" id="ARBA00007705"/>
    </source>
</evidence>
<dbReference type="InterPro" id="IPR020045">
    <property type="entry name" value="DNA_polI_H3TH"/>
</dbReference>
<dbReference type="PANTHER" id="PTHR10133">
    <property type="entry name" value="DNA POLYMERASE I"/>
    <property type="match status" value="1"/>
</dbReference>
<dbReference type="AlphaFoldDB" id="A0A0M5KZT2"/>
<keyword evidence="12 17" id="KW-0238">DNA-binding</keyword>